<keyword evidence="3" id="KW-1185">Reference proteome</keyword>
<accession>A0ABM9GYS8</accession>
<name>A0ABM9GYS8_STRGL</name>
<sequence>MQQQEQAQQQRRTTTPERSSTASMPSTAGRATSPRHCSCSAGRTGVPSPGNASTCHCSRKRPPRASSPSRKSAASPWRRGATSPPRPDRRRFCCS</sequence>
<evidence type="ECO:0000313" key="2">
    <source>
        <dbReference type="EMBL" id="CAH9416616.1"/>
    </source>
</evidence>
<comment type="caution">
    <text evidence="2">The sequence shown here is derived from an EMBL/GenBank/DDBJ whole genome shotgun (WGS) entry which is preliminary data.</text>
</comment>
<proteinExistence type="predicted"/>
<evidence type="ECO:0000313" key="3">
    <source>
        <dbReference type="Proteomes" id="UP001154015"/>
    </source>
</evidence>
<gene>
    <name evidence="2" type="ORF">SGL43_03642</name>
</gene>
<organism evidence="2 3">
    <name type="scientific">Streptomyces globisporus</name>
    <dbReference type="NCBI Taxonomy" id="1908"/>
    <lineage>
        <taxon>Bacteria</taxon>
        <taxon>Bacillati</taxon>
        <taxon>Actinomycetota</taxon>
        <taxon>Actinomycetes</taxon>
        <taxon>Kitasatosporales</taxon>
        <taxon>Streptomycetaceae</taxon>
        <taxon>Streptomyces</taxon>
    </lineage>
</organism>
<feature type="compositionally biased region" description="Basic and acidic residues" evidence="1">
    <location>
        <begin position="86"/>
        <end position="95"/>
    </location>
</feature>
<evidence type="ECO:0000256" key="1">
    <source>
        <dbReference type="SAM" id="MobiDB-lite"/>
    </source>
</evidence>
<reference evidence="2" key="1">
    <citation type="submission" date="2022-03" db="EMBL/GenBank/DDBJ databases">
        <authorList>
            <person name="Leyn A S."/>
        </authorList>
    </citation>
    <scope>NUCLEOTIDE SEQUENCE</scope>
    <source>
        <strain evidence="2">Streptomyces globisporus 4-3</strain>
    </source>
</reference>
<dbReference type="Proteomes" id="UP001154015">
    <property type="component" value="Unassembled WGS sequence"/>
</dbReference>
<feature type="compositionally biased region" description="Low complexity" evidence="1">
    <location>
        <begin position="64"/>
        <end position="79"/>
    </location>
</feature>
<feature type="compositionally biased region" description="Low complexity" evidence="1">
    <location>
        <begin position="1"/>
        <end position="23"/>
    </location>
</feature>
<feature type="region of interest" description="Disordered" evidence="1">
    <location>
        <begin position="1"/>
        <end position="95"/>
    </location>
</feature>
<dbReference type="EMBL" id="CAKXYP010000009">
    <property type="protein sequence ID" value="CAH9416616.1"/>
    <property type="molecule type" value="Genomic_DNA"/>
</dbReference>
<protein>
    <submittedName>
        <fullName evidence="2">Uncharacterized protein</fullName>
    </submittedName>
</protein>